<evidence type="ECO:0000256" key="1">
    <source>
        <dbReference type="SAM" id="Phobius"/>
    </source>
</evidence>
<keyword evidence="3" id="KW-1185">Reference proteome</keyword>
<protein>
    <submittedName>
        <fullName evidence="2">Uncharacterized protein</fullName>
    </submittedName>
</protein>
<name>A0A1G6K2C3_9PROT</name>
<organism evidence="2 3">
    <name type="scientific">Belnapia rosea</name>
    <dbReference type="NCBI Taxonomy" id="938405"/>
    <lineage>
        <taxon>Bacteria</taxon>
        <taxon>Pseudomonadati</taxon>
        <taxon>Pseudomonadota</taxon>
        <taxon>Alphaproteobacteria</taxon>
        <taxon>Acetobacterales</taxon>
        <taxon>Roseomonadaceae</taxon>
        <taxon>Belnapia</taxon>
    </lineage>
</organism>
<dbReference type="Proteomes" id="UP000198925">
    <property type="component" value="Unassembled WGS sequence"/>
</dbReference>
<feature type="transmembrane region" description="Helical" evidence="1">
    <location>
        <begin position="35"/>
        <end position="54"/>
    </location>
</feature>
<gene>
    <name evidence="2" type="ORF">SAMN04487779_1001362</name>
</gene>
<feature type="transmembrane region" description="Helical" evidence="1">
    <location>
        <begin position="86"/>
        <end position="106"/>
    </location>
</feature>
<proteinExistence type="predicted"/>
<keyword evidence="1" id="KW-0472">Membrane</keyword>
<reference evidence="2 3" key="1">
    <citation type="submission" date="2016-10" db="EMBL/GenBank/DDBJ databases">
        <authorList>
            <person name="de Groot N.N."/>
        </authorList>
    </citation>
    <scope>NUCLEOTIDE SEQUENCE [LARGE SCALE GENOMIC DNA]</scope>
    <source>
        <strain evidence="2 3">CPCC 100156</strain>
    </source>
</reference>
<dbReference type="EMBL" id="FMZX01000001">
    <property type="protein sequence ID" value="SDC25124.1"/>
    <property type="molecule type" value="Genomic_DNA"/>
</dbReference>
<keyword evidence="1" id="KW-0812">Transmembrane</keyword>
<sequence length="108" mass="11465">MSVYIIALICLSLAGVIEARSTTPGLRPVAAAADRAFHIFGRSAFAFWLVLLAWGSWNLHWSQPLAGLVASLAANALVVQSGARPYWPGLAMGLSLAGLFLTVVVLSW</sequence>
<evidence type="ECO:0000313" key="2">
    <source>
        <dbReference type="EMBL" id="SDC25124.1"/>
    </source>
</evidence>
<dbReference type="RefSeq" id="WP_090659894.1">
    <property type="nucleotide sequence ID" value="NZ_FMZX01000001.1"/>
</dbReference>
<evidence type="ECO:0000313" key="3">
    <source>
        <dbReference type="Proteomes" id="UP000198925"/>
    </source>
</evidence>
<keyword evidence="1" id="KW-1133">Transmembrane helix</keyword>
<accession>A0A1G6K2C3</accession>
<dbReference type="AlphaFoldDB" id="A0A1G6K2C3"/>